<protein>
    <submittedName>
        <fullName evidence="1">Uncharacterized protein</fullName>
    </submittedName>
</protein>
<name>A0A226D7Y4_FOLCA</name>
<accession>A0A226D7Y4</accession>
<sequence>MNKTYLHSSCTLSTSKSMSGMAPFSHSQKLDLLLNELEAEYGLNSKTKLDTNNDKAASDFENNNKKNYNDDEIDQEGLKVWELAKSIKKHNASYRTAAKLLRELQAQQRTGSKGLLPVSLTASTTSCSSLEDYDLLLHQVKAASNNNKCQKSATPFSNTNKRVVVNHYQQQQHNKKASASEVILQSSKPKGLQTRQDPPKPAAVVVVEKPIVQPPPPTPSKEIIRFATPTLASTAKVKPKSNLFTVNCPMKNLDTCVKDCQQKSITNNETNNVARPLLPKREVNLNVNPSRIPTLSSRTKLTLSQLALVSTGKLSPPKNTVMSQAVEQVVTKTPPSVLMSKPISKQFNPSKINSDAKMKLCYSLANQEPIVPEKPSTIPPENDNSYALGIIRGLLEHAKSAVTTLFDINSDEESGESDQDSSATFIVDDDDAKSKMFQPCKEIQQAESDAKRREITPSQMIFGVPYVPGASKIPRPTYLP</sequence>
<proteinExistence type="predicted"/>
<evidence type="ECO:0000313" key="2">
    <source>
        <dbReference type="Proteomes" id="UP000198287"/>
    </source>
</evidence>
<gene>
    <name evidence="1" type="ORF">Fcan01_23359</name>
</gene>
<keyword evidence="2" id="KW-1185">Reference proteome</keyword>
<comment type="caution">
    <text evidence="1">The sequence shown here is derived from an EMBL/GenBank/DDBJ whole genome shotgun (WGS) entry which is preliminary data.</text>
</comment>
<dbReference type="EMBL" id="LNIX01000028">
    <property type="protein sequence ID" value="OXA41655.1"/>
    <property type="molecule type" value="Genomic_DNA"/>
</dbReference>
<reference evidence="1 2" key="1">
    <citation type="submission" date="2015-12" db="EMBL/GenBank/DDBJ databases">
        <title>The genome of Folsomia candida.</title>
        <authorList>
            <person name="Faddeeva A."/>
            <person name="Derks M.F."/>
            <person name="Anvar Y."/>
            <person name="Smit S."/>
            <person name="Van Straalen N."/>
            <person name="Roelofs D."/>
        </authorList>
    </citation>
    <scope>NUCLEOTIDE SEQUENCE [LARGE SCALE GENOMIC DNA]</scope>
    <source>
        <strain evidence="1 2">VU population</strain>
        <tissue evidence="1">Whole body</tissue>
    </source>
</reference>
<dbReference type="Proteomes" id="UP000198287">
    <property type="component" value="Unassembled WGS sequence"/>
</dbReference>
<dbReference type="AlphaFoldDB" id="A0A226D7Y4"/>
<evidence type="ECO:0000313" key="1">
    <source>
        <dbReference type="EMBL" id="OXA41655.1"/>
    </source>
</evidence>
<organism evidence="1 2">
    <name type="scientific">Folsomia candida</name>
    <name type="common">Springtail</name>
    <dbReference type="NCBI Taxonomy" id="158441"/>
    <lineage>
        <taxon>Eukaryota</taxon>
        <taxon>Metazoa</taxon>
        <taxon>Ecdysozoa</taxon>
        <taxon>Arthropoda</taxon>
        <taxon>Hexapoda</taxon>
        <taxon>Collembola</taxon>
        <taxon>Entomobryomorpha</taxon>
        <taxon>Isotomoidea</taxon>
        <taxon>Isotomidae</taxon>
        <taxon>Proisotominae</taxon>
        <taxon>Folsomia</taxon>
    </lineage>
</organism>